<sequence>MTMLSTGLVGSANQKDQLDASSSAFLSGYHFGRGIPSPSQMTACSASTSCSSWVKMPAPEELLNQLLKDPPSPRTNTFQDLWSALDPYATSSSCSSVDPLASVQVSFQDTTPSDVASACSDCLMPAPSTFTWPCLDASSSSTSSSSTFSGASSPTLTRYTAPALQESGVGTGMPHIEPASTQAWSTSSVEESMAEQPYEANAPAYTQPQPFRNQETAKFSREGRQWPQVESLASWLDQDICPDFPDHKSGPTSCNHTRPSSPKIRPRSPSHRSRSSSSAFTLVPLVDPRGLLWAAVMMNGMANGGVDSSATVASPESGRSTMNEDESSGEVEAMDEAEGACDGDALSPRSCALSPEPAQFAFEPLAALTAAGLGRGRAPSWPIPGNLVDLQQNLLAASHATFGRSRHCGKPRPSTSAGTSSGAYRKQKMDAVYASAARRRSYHPEHRERRSRSSSAASESKPDSEPKNAAVASSLDKALCMTKLSQTEPSRQPSCTRPSSSGTGSGSNGATAGFSITDSIVLRPRPGTDNVEIAYPCTSDSLQDTQKNAGPPLDKDPNGEEAVEQVQNLFPSDLYAPRFTRRGKYGREGWCSLCRQGEWYSMKRSQYLYHMQFDHGISSLTKRFFHPPRHLRIWNDAMQKTEGLCHHCKKWIPICFGPARKRDFKVWFKHARKCHRDDTGCPI</sequence>
<reference evidence="3" key="1">
    <citation type="submission" date="2014-06" db="EMBL/GenBank/DDBJ databases">
        <authorList>
            <person name="Ju J."/>
            <person name="Zhang J."/>
        </authorList>
    </citation>
    <scope>NUCLEOTIDE SEQUENCE</scope>
    <source>
        <strain evidence="3">SscI8</strain>
    </source>
</reference>
<feature type="region of interest" description="Disordered" evidence="1">
    <location>
        <begin position="242"/>
        <end position="278"/>
    </location>
</feature>
<name>A0A127ZFW1_9BASI</name>
<feature type="compositionally biased region" description="Polar residues" evidence="1">
    <location>
        <begin position="484"/>
        <end position="498"/>
    </location>
</feature>
<feature type="domain" description="Transcription regulator Rua1 C-terminal" evidence="2">
    <location>
        <begin position="572"/>
        <end position="675"/>
    </location>
</feature>
<evidence type="ECO:0000259" key="2">
    <source>
        <dbReference type="Pfam" id="PF14616"/>
    </source>
</evidence>
<feature type="compositionally biased region" description="Polar residues" evidence="1">
    <location>
        <begin position="179"/>
        <end position="190"/>
    </location>
</feature>
<feature type="compositionally biased region" description="Polar residues" evidence="1">
    <location>
        <begin position="538"/>
        <end position="548"/>
    </location>
</feature>
<dbReference type="EMBL" id="LK056681">
    <property type="protein sequence ID" value="CDU25000.1"/>
    <property type="molecule type" value="Genomic_DNA"/>
</dbReference>
<protein>
    <submittedName>
        <fullName evidence="3">Related to regulator of Ustilagic Acid biosynthesis</fullName>
    </submittedName>
</protein>
<feature type="compositionally biased region" description="Polar residues" evidence="1">
    <location>
        <begin position="308"/>
        <end position="321"/>
    </location>
</feature>
<dbReference type="Pfam" id="PF14616">
    <property type="entry name" value="Rua1_C"/>
    <property type="match status" value="1"/>
</dbReference>
<dbReference type="InterPro" id="IPR028012">
    <property type="entry name" value="Rua1_C"/>
</dbReference>
<feature type="region of interest" description="Disordered" evidence="1">
    <location>
        <begin position="484"/>
        <end position="559"/>
    </location>
</feature>
<feature type="region of interest" description="Disordered" evidence="1">
    <location>
        <begin position="166"/>
        <end position="225"/>
    </location>
</feature>
<feature type="compositionally biased region" description="Polar residues" evidence="1">
    <location>
        <begin position="204"/>
        <end position="217"/>
    </location>
</feature>
<dbReference type="OrthoDB" id="2554992at2759"/>
<evidence type="ECO:0000256" key="1">
    <source>
        <dbReference type="SAM" id="MobiDB-lite"/>
    </source>
</evidence>
<proteinExistence type="predicted"/>
<feature type="region of interest" description="Disordered" evidence="1">
    <location>
        <begin position="308"/>
        <end position="342"/>
    </location>
</feature>
<gene>
    <name evidence="3" type="ORF">SPSC_04833</name>
</gene>
<dbReference type="PANTHER" id="PTHR28125:SF2">
    <property type="entry name" value="MEIOTIC EXPRESSION UP-REGULATED PROTEIN 26"/>
    <property type="match status" value="1"/>
</dbReference>
<evidence type="ECO:0000313" key="3">
    <source>
        <dbReference type="EMBL" id="CDU25000.1"/>
    </source>
</evidence>
<feature type="compositionally biased region" description="Acidic residues" evidence="1">
    <location>
        <begin position="323"/>
        <end position="341"/>
    </location>
</feature>
<feature type="region of interest" description="Disordered" evidence="1">
    <location>
        <begin position="402"/>
        <end position="471"/>
    </location>
</feature>
<accession>A0A127ZFW1</accession>
<feature type="compositionally biased region" description="Basic residues" evidence="1">
    <location>
        <begin position="264"/>
        <end position="274"/>
    </location>
</feature>
<feature type="compositionally biased region" description="Polar residues" evidence="1">
    <location>
        <begin position="413"/>
        <end position="422"/>
    </location>
</feature>
<dbReference type="PANTHER" id="PTHR28125">
    <property type="entry name" value="MEIOTIC EXPRESSION UP-REGULATED PROTEIN 26"/>
    <property type="match status" value="1"/>
</dbReference>
<organism evidence="3">
    <name type="scientific">Sporisorium scitamineum</name>
    <dbReference type="NCBI Taxonomy" id="49012"/>
    <lineage>
        <taxon>Eukaryota</taxon>
        <taxon>Fungi</taxon>
        <taxon>Dikarya</taxon>
        <taxon>Basidiomycota</taxon>
        <taxon>Ustilaginomycotina</taxon>
        <taxon>Ustilaginomycetes</taxon>
        <taxon>Ustilaginales</taxon>
        <taxon>Ustilaginaceae</taxon>
        <taxon>Sporisorium</taxon>
    </lineage>
</organism>
<dbReference type="AlphaFoldDB" id="A0A127ZFW1"/>